<evidence type="ECO:0000313" key="1">
    <source>
        <dbReference type="EMBL" id="GHE80416.1"/>
    </source>
</evidence>
<protein>
    <submittedName>
        <fullName evidence="1">Uncharacterized protein</fullName>
    </submittedName>
</protein>
<reference evidence="2" key="1">
    <citation type="journal article" date="2019" name="Int. J. Syst. Evol. Microbiol.">
        <title>The Global Catalogue of Microorganisms (GCM) 10K type strain sequencing project: providing services to taxonomists for standard genome sequencing and annotation.</title>
        <authorList>
            <consortium name="The Broad Institute Genomics Platform"/>
            <consortium name="The Broad Institute Genome Sequencing Center for Infectious Disease"/>
            <person name="Wu L."/>
            <person name="Ma J."/>
        </authorList>
    </citation>
    <scope>NUCLEOTIDE SEQUENCE [LARGE SCALE GENOMIC DNA]</scope>
    <source>
        <strain evidence="2">CGMCC 4.7677</strain>
    </source>
</reference>
<dbReference type="RefSeq" id="WP_191243107.1">
    <property type="nucleotide sequence ID" value="NZ_BNAU01000001.1"/>
</dbReference>
<organism evidence="1 2">
    <name type="scientific">Amycolatopsis deserti</name>
    <dbReference type="NCBI Taxonomy" id="185696"/>
    <lineage>
        <taxon>Bacteria</taxon>
        <taxon>Bacillati</taxon>
        <taxon>Actinomycetota</taxon>
        <taxon>Actinomycetes</taxon>
        <taxon>Pseudonocardiales</taxon>
        <taxon>Pseudonocardiaceae</taxon>
        <taxon>Amycolatopsis</taxon>
    </lineage>
</organism>
<dbReference type="EMBL" id="BNAU01000001">
    <property type="protein sequence ID" value="GHE80416.1"/>
    <property type="molecule type" value="Genomic_DNA"/>
</dbReference>
<dbReference type="Proteomes" id="UP000605897">
    <property type="component" value="Unassembled WGS sequence"/>
</dbReference>
<gene>
    <name evidence="1" type="ORF">GCM10017786_08160</name>
</gene>
<keyword evidence="2" id="KW-1185">Reference proteome</keyword>
<name>A0ABQ3IEA3_9PSEU</name>
<accession>A0ABQ3IEA3</accession>
<proteinExistence type="predicted"/>
<sequence>MPDNAVAHVRSFLAARRDAVAARVAAQPGEWMSIPAWSRWFRVAYRLLRRDLTEPAPPRER</sequence>
<evidence type="ECO:0000313" key="2">
    <source>
        <dbReference type="Proteomes" id="UP000605897"/>
    </source>
</evidence>
<comment type="caution">
    <text evidence="1">The sequence shown here is derived from an EMBL/GenBank/DDBJ whole genome shotgun (WGS) entry which is preliminary data.</text>
</comment>